<protein>
    <submittedName>
        <fullName evidence="2">NADH-flavin reductase</fullName>
    </submittedName>
</protein>
<reference evidence="3" key="1">
    <citation type="submission" date="2019-06" db="EMBL/GenBank/DDBJ databases">
        <title>The complete genome of Emcibacter congregatus ZYLT.</title>
        <authorList>
            <person name="Zhao Z."/>
        </authorList>
    </citation>
    <scope>NUCLEOTIDE SEQUENCE [LARGE SCALE GENOMIC DNA]</scope>
    <source>
        <strain evidence="3">MCCC 1A06723</strain>
    </source>
</reference>
<dbReference type="PANTHER" id="PTHR43355:SF2">
    <property type="entry name" value="FLAVIN REDUCTASE (NADPH)"/>
    <property type="match status" value="1"/>
</dbReference>
<dbReference type="SUPFAM" id="SSF51735">
    <property type="entry name" value="NAD(P)-binding Rossmann-fold domains"/>
    <property type="match status" value="1"/>
</dbReference>
<dbReference type="RefSeq" id="WP_139937995.1">
    <property type="nucleotide sequence ID" value="NZ_JBHSYP010000022.1"/>
</dbReference>
<dbReference type="GO" id="GO:0016646">
    <property type="term" value="F:oxidoreductase activity, acting on the CH-NH group of donors, NAD or NADP as acceptor"/>
    <property type="evidence" value="ECO:0007669"/>
    <property type="project" value="TreeGrafter"/>
</dbReference>
<dbReference type="InterPro" id="IPR016040">
    <property type="entry name" value="NAD(P)-bd_dom"/>
</dbReference>
<dbReference type="InterPro" id="IPR036291">
    <property type="entry name" value="NAD(P)-bd_dom_sf"/>
</dbReference>
<keyword evidence="3" id="KW-1185">Reference proteome</keyword>
<sequence>MKIAVFGAAGDVGSRIVREALSRDHDVTAVSRTPLGLTRMPVGVRPILADAEDTREVTLIAAGHDLVISALRPSEGREDILVGLTGSMLRAAADANVRLLITGGAASLKLADRPNHTVLSAPGFLPAAVRPIAQASQAQFELCMADNAGDVTYLSPPALLEPGERLGRYRTGSDTLLVDGNGNSRISMEDFAVAMIDEAEQPKHRRKRFTVAY</sequence>
<dbReference type="Proteomes" id="UP000319148">
    <property type="component" value="Unassembled WGS sequence"/>
</dbReference>
<gene>
    <name evidence="2" type="ORF">FIV46_01315</name>
</gene>
<evidence type="ECO:0000259" key="1">
    <source>
        <dbReference type="Pfam" id="PF13460"/>
    </source>
</evidence>
<organism evidence="2 3">
    <name type="scientific">Emcibacter nanhaiensis</name>
    <dbReference type="NCBI Taxonomy" id="1505037"/>
    <lineage>
        <taxon>Bacteria</taxon>
        <taxon>Pseudomonadati</taxon>
        <taxon>Pseudomonadota</taxon>
        <taxon>Alphaproteobacteria</taxon>
        <taxon>Emcibacterales</taxon>
        <taxon>Emcibacteraceae</taxon>
        <taxon>Emcibacter</taxon>
    </lineage>
</organism>
<comment type="caution">
    <text evidence="2">The sequence shown here is derived from an EMBL/GenBank/DDBJ whole genome shotgun (WGS) entry which is preliminary data.</text>
</comment>
<dbReference type="Gene3D" id="3.40.50.720">
    <property type="entry name" value="NAD(P)-binding Rossmann-like Domain"/>
    <property type="match status" value="1"/>
</dbReference>
<dbReference type="OrthoDB" id="7419852at2"/>
<dbReference type="InterPro" id="IPR051606">
    <property type="entry name" value="Polyketide_Oxido-like"/>
</dbReference>
<dbReference type="EMBL" id="VFIY01000004">
    <property type="protein sequence ID" value="TPD62745.1"/>
    <property type="molecule type" value="Genomic_DNA"/>
</dbReference>
<accession>A0A501PR69</accession>
<feature type="domain" description="NAD(P)-binding" evidence="1">
    <location>
        <begin position="7"/>
        <end position="198"/>
    </location>
</feature>
<evidence type="ECO:0000313" key="2">
    <source>
        <dbReference type="EMBL" id="TPD62745.1"/>
    </source>
</evidence>
<name>A0A501PR69_9PROT</name>
<dbReference type="Pfam" id="PF13460">
    <property type="entry name" value="NAD_binding_10"/>
    <property type="match status" value="1"/>
</dbReference>
<proteinExistence type="predicted"/>
<dbReference type="AlphaFoldDB" id="A0A501PR69"/>
<evidence type="ECO:0000313" key="3">
    <source>
        <dbReference type="Proteomes" id="UP000319148"/>
    </source>
</evidence>
<dbReference type="PANTHER" id="PTHR43355">
    <property type="entry name" value="FLAVIN REDUCTASE (NADPH)"/>
    <property type="match status" value="1"/>
</dbReference>